<keyword evidence="2" id="KW-1185">Reference proteome</keyword>
<dbReference type="InterPro" id="IPR036736">
    <property type="entry name" value="ACP-like_sf"/>
</dbReference>
<gene>
    <name evidence="1" type="ORF">BJY20_002411</name>
</gene>
<accession>A0A852VSS2</accession>
<organism evidence="1 2">
    <name type="scientific">Janibacter cremeus</name>
    <dbReference type="NCBI Taxonomy" id="1285192"/>
    <lineage>
        <taxon>Bacteria</taxon>
        <taxon>Bacillati</taxon>
        <taxon>Actinomycetota</taxon>
        <taxon>Actinomycetes</taxon>
        <taxon>Micrococcales</taxon>
        <taxon>Intrasporangiaceae</taxon>
        <taxon>Janibacter</taxon>
    </lineage>
</organism>
<reference evidence="1 2" key="1">
    <citation type="submission" date="2020-07" db="EMBL/GenBank/DDBJ databases">
        <title>Sequencing the genomes of 1000 actinobacteria strains.</title>
        <authorList>
            <person name="Klenk H.-P."/>
        </authorList>
    </citation>
    <scope>NUCLEOTIDE SEQUENCE [LARGE SCALE GENOMIC DNA]</scope>
    <source>
        <strain evidence="1 2">DSM 26154</strain>
    </source>
</reference>
<dbReference type="EMBL" id="JACCAE010000001">
    <property type="protein sequence ID" value="NYF99019.1"/>
    <property type="molecule type" value="Genomic_DNA"/>
</dbReference>
<dbReference type="SUPFAM" id="SSF47336">
    <property type="entry name" value="ACP-like"/>
    <property type="match status" value="1"/>
</dbReference>
<comment type="caution">
    <text evidence="1">The sequence shown here is derived from an EMBL/GenBank/DDBJ whole genome shotgun (WGS) entry which is preliminary data.</text>
</comment>
<dbReference type="Gene3D" id="1.10.1200.10">
    <property type="entry name" value="ACP-like"/>
    <property type="match status" value="1"/>
</dbReference>
<evidence type="ECO:0000313" key="1">
    <source>
        <dbReference type="EMBL" id="NYF99019.1"/>
    </source>
</evidence>
<dbReference type="Proteomes" id="UP000554054">
    <property type="component" value="Unassembled WGS sequence"/>
</dbReference>
<dbReference type="RefSeq" id="WP_185991773.1">
    <property type="nucleotide sequence ID" value="NZ_JACCAE010000001.1"/>
</dbReference>
<proteinExistence type="predicted"/>
<sequence>MGDNVLSQVRQFILTNFLFGDASKMPGDSDSLLASGILDSTGVLELVEFLEGDLGVPVADHETIPANLDSMESVTAFVTRKQADSPM</sequence>
<name>A0A852VSS2_9MICO</name>
<dbReference type="AlphaFoldDB" id="A0A852VSS2"/>
<evidence type="ECO:0000313" key="2">
    <source>
        <dbReference type="Proteomes" id="UP000554054"/>
    </source>
</evidence>
<protein>
    <submittedName>
        <fullName evidence="1">Acyl carrier protein</fullName>
    </submittedName>
</protein>